<dbReference type="Proteomes" id="UP000594638">
    <property type="component" value="Unassembled WGS sequence"/>
</dbReference>
<comment type="caution">
    <text evidence="1">The sequence shown here is derived from an EMBL/GenBank/DDBJ whole genome shotgun (WGS) entry which is preliminary data.</text>
</comment>
<dbReference type="Gramene" id="OE9A071292T1">
    <property type="protein sequence ID" value="OE9A071292C1"/>
    <property type="gene ID" value="OE9A071292"/>
</dbReference>
<dbReference type="AlphaFoldDB" id="A0A8S0TGE7"/>
<protein>
    <submittedName>
        <fullName evidence="1">Uncharacterized protein</fullName>
    </submittedName>
</protein>
<organism evidence="1 2">
    <name type="scientific">Olea europaea subsp. europaea</name>
    <dbReference type="NCBI Taxonomy" id="158383"/>
    <lineage>
        <taxon>Eukaryota</taxon>
        <taxon>Viridiplantae</taxon>
        <taxon>Streptophyta</taxon>
        <taxon>Embryophyta</taxon>
        <taxon>Tracheophyta</taxon>
        <taxon>Spermatophyta</taxon>
        <taxon>Magnoliopsida</taxon>
        <taxon>eudicotyledons</taxon>
        <taxon>Gunneridae</taxon>
        <taxon>Pentapetalae</taxon>
        <taxon>asterids</taxon>
        <taxon>lamiids</taxon>
        <taxon>Lamiales</taxon>
        <taxon>Oleaceae</taxon>
        <taxon>Oleeae</taxon>
        <taxon>Olea</taxon>
    </lineage>
</organism>
<evidence type="ECO:0000313" key="2">
    <source>
        <dbReference type="Proteomes" id="UP000594638"/>
    </source>
</evidence>
<reference evidence="1 2" key="1">
    <citation type="submission" date="2019-12" db="EMBL/GenBank/DDBJ databases">
        <authorList>
            <person name="Alioto T."/>
            <person name="Alioto T."/>
            <person name="Gomez Garrido J."/>
        </authorList>
    </citation>
    <scope>NUCLEOTIDE SEQUENCE [LARGE SCALE GENOMIC DNA]</scope>
</reference>
<keyword evidence="2" id="KW-1185">Reference proteome</keyword>
<name>A0A8S0TGE7_OLEEU</name>
<dbReference type="EMBL" id="CACTIH010006169">
    <property type="protein sequence ID" value="CAA3004328.1"/>
    <property type="molecule type" value="Genomic_DNA"/>
</dbReference>
<gene>
    <name evidence="1" type="ORF">OLEA9_A071292</name>
</gene>
<proteinExistence type="predicted"/>
<evidence type="ECO:0000313" key="1">
    <source>
        <dbReference type="EMBL" id="CAA3004328.1"/>
    </source>
</evidence>
<accession>A0A8S0TGE7</accession>
<sequence length="423" mass="47443">MESTSFNATETGTEAMALNNGLESVAFKLEQQKSSHEPFFNAFFRQLSKTMELFVDKNKGQILKLVKHDWLYTIWADWLGFVDFYMASNPKFVAASAIDNNNNDDKTIENFVRTTKKFLDSVLRSPKTKNCAARWTYPLYNLNIDLSEKKTFDFASLSSILFVDNADKFISDVQARIGEDVQQLYPFRFVQRLLFNHERVLLVAADRTYDGDDNNFITRTYVTRILPAVLRGEITALGPINNNVVDKYEDCIRRVVAFFVEAKANDDGTKFSPSKTTIIGHGSKRSTICNIKRNKSNQSLSTEKNETTTTVVEESNQAAKVIRNTASNDIETISLLNENHHAANAAYDSSIKTPSKIRSKSKKRATATIKTSLSSNDEVGDEPPEKLVCTTDSTKTTSPICPMTTTVVTVPSAQIPPPLLTMF</sequence>